<accession>A0A1W4XAA3</accession>
<proteinExistence type="predicted"/>
<organism evidence="3 4">
    <name type="scientific">Agrilus planipennis</name>
    <name type="common">Emerald ash borer</name>
    <name type="synonym">Agrilus marcopoli</name>
    <dbReference type="NCBI Taxonomy" id="224129"/>
    <lineage>
        <taxon>Eukaryota</taxon>
        <taxon>Metazoa</taxon>
        <taxon>Ecdysozoa</taxon>
        <taxon>Arthropoda</taxon>
        <taxon>Hexapoda</taxon>
        <taxon>Insecta</taxon>
        <taxon>Pterygota</taxon>
        <taxon>Neoptera</taxon>
        <taxon>Endopterygota</taxon>
        <taxon>Coleoptera</taxon>
        <taxon>Polyphaga</taxon>
        <taxon>Elateriformia</taxon>
        <taxon>Buprestoidea</taxon>
        <taxon>Buprestidae</taxon>
        <taxon>Agrilinae</taxon>
        <taxon>Agrilus</taxon>
    </lineage>
</organism>
<dbReference type="RefSeq" id="XP_018329752.1">
    <property type="nucleotide sequence ID" value="XM_018474250.2"/>
</dbReference>
<dbReference type="KEGG" id="apln:108740062"/>
<dbReference type="InParanoid" id="A0A1W4XAA3"/>
<reference evidence="4" key="1">
    <citation type="submission" date="2025-08" db="UniProtKB">
        <authorList>
            <consortium name="RefSeq"/>
        </authorList>
    </citation>
    <scope>IDENTIFICATION</scope>
    <source>
        <tissue evidence="4">Entire body</tissue>
    </source>
</reference>
<dbReference type="GeneID" id="108740062"/>
<evidence type="ECO:0000313" key="3">
    <source>
        <dbReference type="Proteomes" id="UP000192223"/>
    </source>
</evidence>
<feature type="compositionally biased region" description="Basic and acidic residues" evidence="1">
    <location>
        <begin position="112"/>
        <end position="126"/>
    </location>
</feature>
<evidence type="ECO:0000256" key="2">
    <source>
        <dbReference type="SAM" id="SignalP"/>
    </source>
</evidence>
<feature type="region of interest" description="Disordered" evidence="1">
    <location>
        <begin position="87"/>
        <end position="129"/>
    </location>
</feature>
<feature type="region of interest" description="Disordered" evidence="1">
    <location>
        <begin position="245"/>
        <end position="298"/>
    </location>
</feature>
<dbReference type="Proteomes" id="UP000192223">
    <property type="component" value="Unplaced"/>
</dbReference>
<keyword evidence="2" id="KW-0732">Signal</keyword>
<keyword evidence="3" id="KW-1185">Reference proteome</keyword>
<evidence type="ECO:0000256" key="1">
    <source>
        <dbReference type="SAM" id="MobiDB-lite"/>
    </source>
</evidence>
<feature type="chain" id="PRO_5010713584" evidence="2">
    <location>
        <begin position="23"/>
        <end position="358"/>
    </location>
</feature>
<protein>
    <submittedName>
        <fullName evidence="4">Uncharacterized protein LOC108740062 isoform X1</fullName>
    </submittedName>
</protein>
<name>A0A1W4XAA3_AGRPL</name>
<sequence length="358" mass="41119">MVLAAFHYFGLVFCLLLPYACSKSFSCDSDNVHDCLLKLLLSKHEIPVKLKVENGWQMVQKSPNIKQNSNIVWRSWRTIAIEDSKKHISDNSTSETRPVPSGETEDDPFGVEPKEQDGTGDEKKEGTMGNATDKTVCVDFTKLHDQLRDFELKYYRSVAAKPYSCCNSNQHLRFMVDFFKNYRTNERKRPGDVGPDTFCFREDVVPIIKKYQADRRVETDKRKKCRKCNNYNYLKKFTKWYKQLRNNDDNGPSASEKGPYDGVNGATTNETDTAPVGNTRGRYGLKYTKKGSPMATEERKLENGGNHYYRKHLPTAHKYQRYLSIVDKDPMYLPSAHKDQGCLPVAHKDPSDLPIVDK</sequence>
<evidence type="ECO:0000313" key="4">
    <source>
        <dbReference type="RefSeq" id="XP_018329752.1"/>
    </source>
</evidence>
<feature type="signal peptide" evidence="2">
    <location>
        <begin position="1"/>
        <end position="22"/>
    </location>
</feature>
<gene>
    <name evidence="4" type="primary">LOC108740062</name>
</gene>
<feature type="region of interest" description="Disordered" evidence="1">
    <location>
        <begin position="336"/>
        <end position="358"/>
    </location>
</feature>
<dbReference type="AlphaFoldDB" id="A0A1W4XAA3"/>